<dbReference type="Gene3D" id="1.25.40.10">
    <property type="entry name" value="Tetratricopeptide repeat domain"/>
    <property type="match status" value="1"/>
</dbReference>
<dbReference type="STRING" id="1890364.A0A2P6MUR6"/>
<dbReference type="OrthoDB" id="2154985at2759"/>
<dbReference type="Proteomes" id="UP000241769">
    <property type="component" value="Unassembled WGS sequence"/>
</dbReference>
<keyword evidence="2" id="KW-1185">Reference proteome</keyword>
<dbReference type="EMBL" id="MDYQ01000386">
    <property type="protein sequence ID" value="PRP75424.1"/>
    <property type="molecule type" value="Genomic_DNA"/>
</dbReference>
<dbReference type="InParanoid" id="A0A2P6MUR6"/>
<reference evidence="1 2" key="1">
    <citation type="journal article" date="2018" name="Genome Biol. Evol.">
        <title>Multiple Roots of Fruiting Body Formation in Amoebozoa.</title>
        <authorList>
            <person name="Hillmann F."/>
            <person name="Forbes G."/>
            <person name="Novohradska S."/>
            <person name="Ferling I."/>
            <person name="Riege K."/>
            <person name="Groth M."/>
            <person name="Westermann M."/>
            <person name="Marz M."/>
            <person name="Spaller T."/>
            <person name="Winckler T."/>
            <person name="Schaap P."/>
            <person name="Glockner G."/>
        </authorList>
    </citation>
    <scope>NUCLEOTIDE SEQUENCE [LARGE SCALE GENOMIC DNA]</scope>
    <source>
        <strain evidence="1 2">Jena</strain>
    </source>
</reference>
<protein>
    <submittedName>
        <fullName evidence="1">Uncharacterized protein</fullName>
    </submittedName>
</protein>
<dbReference type="Pfam" id="PF10300">
    <property type="entry name" value="Iml2-TPR_39"/>
    <property type="match status" value="1"/>
</dbReference>
<comment type="caution">
    <text evidence="1">The sequence shown here is derived from an EMBL/GenBank/DDBJ whole genome shotgun (WGS) entry which is preliminary data.</text>
</comment>
<organism evidence="1 2">
    <name type="scientific">Planoprotostelium fungivorum</name>
    <dbReference type="NCBI Taxonomy" id="1890364"/>
    <lineage>
        <taxon>Eukaryota</taxon>
        <taxon>Amoebozoa</taxon>
        <taxon>Evosea</taxon>
        <taxon>Variosea</taxon>
        <taxon>Cavosteliida</taxon>
        <taxon>Cavosteliaceae</taxon>
        <taxon>Planoprotostelium</taxon>
    </lineage>
</organism>
<gene>
    <name evidence="1" type="ORF">PROFUN_15697</name>
</gene>
<dbReference type="PANTHER" id="PTHR31859:SF1">
    <property type="entry name" value="TETRATRICOPEPTIDE REPEAT PROTEIN 39C"/>
    <property type="match status" value="1"/>
</dbReference>
<evidence type="ECO:0000313" key="2">
    <source>
        <dbReference type="Proteomes" id="UP000241769"/>
    </source>
</evidence>
<proteinExistence type="predicted"/>
<sequence>MLSLHPQNCNSSIIRTQCNGRHKKKHKARNNACLTTLWFSKQADGNRNTTLKAHPQTPVSHATVWQGYYHLGCSVFYPVCIKHALSTQKLINVLQRMYKLMTGSKHSVYFSQMESPRNHRFYAGEEDGVKLVWNNQFDEAYEFFKQQSSVKPRHALHMAEDPTDRAAALACDLAEQHLKLYERGIMPDRTETNTQLMRNHELDTKAVIGDCQTLSAALQVLDDKKLAAVMMLRKAWKTYESAIKQIDKSLSAQERIFEPAVISSVRFGAGLLYILISMIPPGFAQQAASFIGFKANKKLGLEYLWSTYSTSTSIRSDFAGLIIALNNVILSATTDKSDLQPFKDAEQILNKSIANHPKGSIFYLIRGLIAGEFNMNERAIEDIQLAEKNAAHVTKNPPIILRCLSNWSSYFVDMDWAAGADVLIRMAYSSEESVKKTGSPNQASWSKVWHELKLGSVYIALKKEQEAHDLFKTVSKSKEIDRWTSVIIKTARRFLRTGGQLSYYELMLFTTQFDRLLLSGDVTKRERILSSLEDIAKRSPGAELPLPLKELTKHRKTTLIGTLSLGMIGGSDENDPRLDNRVSYLILKGVTLRSIDRNDEAITVFQEVIGYKQAFNDHLFLAMAYLELGKSLVKTNPTEAVKMWKEGIKLNGYMWEDSTKQRLKTYINITSGEEVEVEVEPIEEEKK</sequence>
<name>A0A2P6MUR6_9EUKA</name>
<dbReference type="InterPro" id="IPR019412">
    <property type="entry name" value="IML2/TPR_39"/>
</dbReference>
<dbReference type="SUPFAM" id="SSF48452">
    <property type="entry name" value="TPR-like"/>
    <property type="match status" value="1"/>
</dbReference>
<dbReference type="PANTHER" id="PTHR31859">
    <property type="entry name" value="TETRATRICOPEPTIDE REPEAT PROTEIN 39 FAMILY MEMBER"/>
    <property type="match status" value="1"/>
</dbReference>
<accession>A0A2P6MUR6</accession>
<dbReference type="InterPro" id="IPR011990">
    <property type="entry name" value="TPR-like_helical_dom_sf"/>
</dbReference>
<dbReference type="AlphaFoldDB" id="A0A2P6MUR6"/>
<evidence type="ECO:0000313" key="1">
    <source>
        <dbReference type="EMBL" id="PRP75424.1"/>
    </source>
</evidence>